<dbReference type="GO" id="GO:0005975">
    <property type="term" value="P:carbohydrate metabolic process"/>
    <property type="evidence" value="ECO:0007669"/>
    <property type="project" value="InterPro"/>
</dbReference>
<dbReference type="OrthoDB" id="1334205at2759"/>
<dbReference type="Pfam" id="PF01055">
    <property type="entry name" value="Glyco_hydro_31_2nd"/>
    <property type="match status" value="1"/>
</dbReference>
<dbReference type="Gene3D" id="2.60.40.1760">
    <property type="entry name" value="glycosyl hydrolase (family 31)"/>
    <property type="match status" value="1"/>
</dbReference>
<dbReference type="PANTHER" id="PTHR43053">
    <property type="entry name" value="GLYCOSIDASE FAMILY 31"/>
    <property type="match status" value="1"/>
</dbReference>
<dbReference type="Proteomes" id="UP000247810">
    <property type="component" value="Unassembled WGS sequence"/>
</dbReference>
<evidence type="ECO:0000256" key="4">
    <source>
        <dbReference type="RuleBase" id="RU361185"/>
    </source>
</evidence>
<dbReference type="SUPFAM" id="SSF51445">
    <property type="entry name" value="(Trans)glycosidases"/>
    <property type="match status" value="1"/>
</dbReference>
<dbReference type="InterPro" id="IPR025887">
    <property type="entry name" value="Glyco_hydro_31_N_dom"/>
</dbReference>
<dbReference type="Gene3D" id="3.20.20.80">
    <property type="entry name" value="Glycosidases"/>
    <property type="match status" value="1"/>
</dbReference>
<dbReference type="FunFam" id="2.60.40.1760:FF:000009">
    <property type="entry name" value="Sugar hydrolase"/>
    <property type="match status" value="1"/>
</dbReference>
<evidence type="ECO:0000313" key="7">
    <source>
        <dbReference type="EMBL" id="PYH87935.1"/>
    </source>
</evidence>
<feature type="domain" description="Glycoside hydrolase family 31 TIM barrel" evidence="5">
    <location>
        <begin position="275"/>
        <end position="380"/>
    </location>
</feature>
<keyword evidence="3 4" id="KW-0326">Glycosidase</keyword>
<dbReference type="EMBL" id="KZ826149">
    <property type="protein sequence ID" value="PYH87935.1"/>
    <property type="molecule type" value="Genomic_DNA"/>
</dbReference>
<dbReference type="SUPFAM" id="SSF74650">
    <property type="entry name" value="Galactose mutarotase-like"/>
    <property type="match status" value="1"/>
</dbReference>
<dbReference type="GO" id="GO:0030246">
    <property type="term" value="F:carbohydrate binding"/>
    <property type="evidence" value="ECO:0007669"/>
    <property type="project" value="InterPro"/>
</dbReference>
<dbReference type="VEuPathDB" id="FungiDB:BO71DRAFT_489174"/>
<dbReference type="CDD" id="cd14752">
    <property type="entry name" value="GH31_N"/>
    <property type="match status" value="1"/>
</dbReference>
<evidence type="ECO:0000256" key="1">
    <source>
        <dbReference type="ARBA" id="ARBA00007806"/>
    </source>
</evidence>
<dbReference type="InterPro" id="IPR000322">
    <property type="entry name" value="Glyco_hydro_31_TIM"/>
</dbReference>
<proteinExistence type="inferred from homology"/>
<evidence type="ECO:0000259" key="6">
    <source>
        <dbReference type="Pfam" id="PF13802"/>
    </source>
</evidence>
<reference evidence="7 8" key="1">
    <citation type="submission" date="2018-02" db="EMBL/GenBank/DDBJ databases">
        <title>The genomes of Aspergillus section Nigri reveals drivers in fungal speciation.</title>
        <authorList>
            <consortium name="DOE Joint Genome Institute"/>
            <person name="Vesth T.C."/>
            <person name="Nybo J."/>
            <person name="Theobald S."/>
            <person name="Brandl J."/>
            <person name="Frisvad J.C."/>
            <person name="Nielsen K.F."/>
            <person name="Lyhne E.K."/>
            <person name="Kogle M.E."/>
            <person name="Kuo A."/>
            <person name="Riley R."/>
            <person name="Clum A."/>
            <person name="Nolan M."/>
            <person name="Lipzen A."/>
            <person name="Salamov A."/>
            <person name="Henrissat B."/>
            <person name="Wiebenga A."/>
            <person name="De vries R.P."/>
            <person name="Grigoriev I.V."/>
            <person name="Mortensen U.H."/>
            <person name="Andersen M.R."/>
            <person name="Baker S.E."/>
        </authorList>
    </citation>
    <scope>NUCLEOTIDE SEQUENCE [LARGE SCALE GENOMIC DNA]</scope>
    <source>
        <strain evidence="7 8">CBS 707.79</strain>
    </source>
</reference>
<dbReference type="InterPro" id="IPR011013">
    <property type="entry name" value="Gal_mutarotase_sf_dom"/>
</dbReference>
<dbReference type="AlphaFoldDB" id="A0A319CRG5"/>
<evidence type="ECO:0000259" key="5">
    <source>
        <dbReference type="Pfam" id="PF01055"/>
    </source>
</evidence>
<dbReference type="GO" id="GO:0004553">
    <property type="term" value="F:hydrolase activity, hydrolyzing O-glycosyl compounds"/>
    <property type="evidence" value="ECO:0007669"/>
    <property type="project" value="InterPro"/>
</dbReference>
<dbReference type="PANTHER" id="PTHR43053:SF4">
    <property type="entry name" value="MYOGENESIS-REGULATING GLYCOSIDASE"/>
    <property type="match status" value="1"/>
</dbReference>
<evidence type="ECO:0000256" key="3">
    <source>
        <dbReference type="ARBA" id="ARBA00023295"/>
    </source>
</evidence>
<comment type="similarity">
    <text evidence="1 4">Belongs to the glycosyl hydrolase 31 family.</text>
</comment>
<dbReference type="InterPro" id="IPR017853">
    <property type="entry name" value="GH"/>
</dbReference>
<dbReference type="STRING" id="1448320.A0A319CRG5"/>
<organism evidence="7 8">
    <name type="scientific">Aspergillus ellipticus CBS 707.79</name>
    <dbReference type="NCBI Taxonomy" id="1448320"/>
    <lineage>
        <taxon>Eukaryota</taxon>
        <taxon>Fungi</taxon>
        <taxon>Dikarya</taxon>
        <taxon>Ascomycota</taxon>
        <taxon>Pezizomycotina</taxon>
        <taxon>Eurotiomycetes</taxon>
        <taxon>Eurotiomycetidae</taxon>
        <taxon>Eurotiales</taxon>
        <taxon>Aspergillaceae</taxon>
        <taxon>Aspergillus</taxon>
        <taxon>Aspergillus subgen. Circumdati</taxon>
    </lineage>
</organism>
<dbReference type="InterPro" id="IPR050985">
    <property type="entry name" value="Alpha-glycosidase_related"/>
</dbReference>
<feature type="domain" description="Glycoside hydrolase family 31 N-terminal" evidence="6">
    <location>
        <begin position="55"/>
        <end position="233"/>
    </location>
</feature>
<evidence type="ECO:0000313" key="8">
    <source>
        <dbReference type="Proteomes" id="UP000247810"/>
    </source>
</evidence>
<keyword evidence="8" id="KW-1185">Reference proteome</keyword>
<name>A0A319CRG5_9EURO</name>
<dbReference type="Pfam" id="PF13802">
    <property type="entry name" value="Gal_mutarotas_2"/>
    <property type="match status" value="1"/>
</dbReference>
<evidence type="ECO:0000256" key="2">
    <source>
        <dbReference type="ARBA" id="ARBA00022801"/>
    </source>
</evidence>
<keyword evidence="2 4" id="KW-0378">Hydrolase</keyword>
<protein>
    <submittedName>
        <fullName evidence="7">Uncharacterized protein</fullName>
    </submittedName>
</protein>
<sequence length="424" mass="47823">MKFTEGMWRLREGIRIDWMSNVERFHVEGEKVDLLLNKLQRHRGDTLNSATISAEITSPLEGIVGVKFVHWAGGLNPGPHYELASSSGHVQIDHDGSTLNYTSGPLTLTVPTSPNDLAFSFTSNTTTPKPLTGHSWRSIGYVGDQTTPKSRYEDGLFFERQGHMLLGLDLGVGEKLYGLGERFGPFIKNGQTVDIWNEDGGTSSELAYKNIPFYLSSAGYGVFVNDPGKVSFELQSERTTRVNISIVGEELQYFVIYGSTPKEILDRYTRLTGRPSLVPAWSLGLWLSFTTNYDEQTVTGFLDGFRDRDIPLSVFHFDSFWMKSYQWCDFDFDADMFPDAAGYIARLKARGLRICVWMNPYVGQASPLFKEGKEKGYFIKVWPLPSSINRNLLFQYHQYEPQSFPPNSSLPTHLSQLTPLNSPS</sequence>
<gene>
    <name evidence="7" type="ORF">BO71DRAFT_489174</name>
</gene>
<accession>A0A319CRG5</accession>